<evidence type="ECO:0000256" key="1">
    <source>
        <dbReference type="ARBA" id="ARBA00004613"/>
    </source>
</evidence>
<dbReference type="InterPro" id="IPR033899">
    <property type="entry name" value="CXC_Chemokine_domain"/>
</dbReference>
<dbReference type="GO" id="GO:0042056">
    <property type="term" value="F:chemoattractant activity"/>
    <property type="evidence" value="ECO:0007669"/>
    <property type="project" value="UniProtKB-ARBA"/>
</dbReference>
<organism evidence="10 11">
    <name type="scientific">Paramormyrops kingsleyae</name>
    <dbReference type="NCBI Taxonomy" id="1676925"/>
    <lineage>
        <taxon>Eukaryota</taxon>
        <taxon>Metazoa</taxon>
        <taxon>Chordata</taxon>
        <taxon>Craniata</taxon>
        <taxon>Vertebrata</taxon>
        <taxon>Euteleostomi</taxon>
        <taxon>Actinopterygii</taxon>
        <taxon>Neopterygii</taxon>
        <taxon>Teleostei</taxon>
        <taxon>Osteoglossocephala</taxon>
        <taxon>Osteoglossomorpha</taxon>
        <taxon>Osteoglossiformes</taxon>
        <taxon>Mormyridae</taxon>
        <taxon>Paramormyrops</taxon>
    </lineage>
</organism>
<comment type="function">
    <text evidence="8">Ligand for cxcr3.2. Chemotactic for macrophages.</text>
</comment>
<feature type="domain" description="Chemokine interleukin-8-like" evidence="9">
    <location>
        <begin position="97"/>
        <end position="158"/>
    </location>
</feature>
<keyword evidence="11" id="KW-1185">Reference proteome</keyword>
<dbReference type="GO" id="GO:0005615">
    <property type="term" value="C:extracellular space"/>
    <property type="evidence" value="ECO:0007669"/>
    <property type="project" value="UniProtKB-KW"/>
</dbReference>
<reference evidence="10" key="2">
    <citation type="submission" date="2025-09" db="UniProtKB">
        <authorList>
            <consortium name="Ensembl"/>
        </authorList>
    </citation>
    <scope>IDENTIFICATION</scope>
</reference>
<keyword evidence="5" id="KW-0964">Secreted</keyword>
<evidence type="ECO:0000259" key="9">
    <source>
        <dbReference type="SMART" id="SM00199"/>
    </source>
</evidence>
<dbReference type="InterPro" id="IPR001811">
    <property type="entry name" value="Chemokine_IL8-like_dom"/>
</dbReference>
<evidence type="ECO:0000256" key="7">
    <source>
        <dbReference type="ARBA" id="ARBA00023157"/>
    </source>
</evidence>
<dbReference type="GO" id="GO:0008009">
    <property type="term" value="F:chemokine activity"/>
    <property type="evidence" value="ECO:0007669"/>
    <property type="project" value="InterPro"/>
</dbReference>
<proteinExistence type="inferred from homology"/>
<evidence type="ECO:0000313" key="10">
    <source>
        <dbReference type="Ensembl" id="ENSPKIP00000016570.1"/>
    </source>
</evidence>
<evidence type="ECO:0000256" key="8">
    <source>
        <dbReference type="ARBA" id="ARBA00054901"/>
    </source>
</evidence>
<reference evidence="10" key="1">
    <citation type="submission" date="2025-08" db="UniProtKB">
        <authorList>
            <consortium name="Ensembl"/>
        </authorList>
    </citation>
    <scope>IDENTIFICATION</scope>
</reference>
<comment type="similarity">
    <text evidence="2">Belongs to the intercrine alpha (chemokine CxC) family.</text>
</comment>
<dbReference type="STRING" id="1676925.ENSPKIP00000016570"/>
<dbReference type="Ensembl" id="ENSPKIT00000041065.1">
    <property type="protein sequence ID" value="ENSPKIP00000016570.1"/>
    <property type="gene ID" value="ENSPKIG00000002836.1"/>
</dbReference>
<dbReference type="CDD" id="cd00273">
    <property type="entry name" value="Chemokine_CXC"/>
    <property type="match status" value="1"/>
</dbReference>
<dbReference type="InterPro" id="IPR039809">
    <property type="entry name" value="Chemokine_b/g/d"/>
</dbReference>
<keyword evidence="4" id="KW-0202">Cytokine</keyword>
<name>A0A3B3RF99_9TELE</name>
<dbReference type="InterPro" id="IPR036048">
    <property type="entry name" value="Interleukin_8-like_sf"/>
</dbReference>
<dbReference type="Pfam" id="PF00048">
    <property type="entry name" value="IL8"/>
    <property type="match status" value="1"/>
</dbReference>
<dbReference type="PANTHER" id="PTHR12015:SF191">
    <property type="entry name" value="C-X-C MOTIF CHEMOKINE 11"/>
    <property type="match status" value="1"/>
</dbReference>
<comment type="subcellular location">
    <subcellularLocation>
        <location evidence="1">Secreted</location>
    </subcellularLocation>
</comment>
<keyword evidence="7" id="KW-1015">Disulfide bond</keyword>
<evidence type="ECO:0000256" key="6">
    <source>
        <dbReference type="ARBA" id="ARBA00022729"/>
    </source>
</evidence>
<protein>
    <recommendedName>
        <fullName evidence="9">Chemokine interleukin-8-like domain-containing protein</fullName>
    </recommendedName>
</protein>
<evidence type="ECO:0000256" key="4">
    <source>
        <dbReference type="ARBA" id="ARBA00022514"/>
    </source>
</evidence>
<dbReference type="GeneTree" id="ENSGT00940000161751"/>
<sequence>MQTNTQPRQTPKLSLSATISVSKKGELSNLQFHRRGKSLAAPPTRHKINISESNIHSEDCHSAYIADLDREIMKSPAVILIACVLFSHVEGMAIVSTGWCLCIDDGVNFIKPANIEKIEMYSPNSSCEKLEIIVTMKNGEEKCLNPESKFAKNFIKNSQRRKRSLKRIGA</sequence>
<dbReference type="FunFam" id="2.40.50.40:FF:000004">
    <property type="entry name" value="C-X-C motif chemokine"/>
    <property type="match status" value="1"/>
</dbReference>
<dbReference type="SUPFAM" id="SSF54117">
    <property type="entry name" value="Interleukin 8-like chemokines"/>
    <property type="match status" value="1"/>
</dbReference>
<dbReference type="PRINTS" id="PR00436">
    <property type="entry name" value="INTERLEUKIN8"/>
</dbReference>
<dbReference type="AlphaFoldDB" id="A0A3B3RF99"/>
<dbReference type="SMART" id="SM00199">
    <property type="entry name" value="SCY"/>
    <property type="match status" value="1"/>
</dbReference>
<dbReference type="GO" id="GO:0006955">
    <property type="term" value="P:immune response"/>
    <property type="evidence" value="ECO:0007669"/>
    <property type="project" value="InterPro"/>
</dbReference>
<keyword evidence="3" id="KW-0145">Chemotaxis</keyword>
<evidence type="ECO:0000313" key="11">
    <source>
        <dbReference type="Proteomes" id="UP000261540"/>
    </source>
</evidence>
<dbReference type="Proteomes" id="UP000261540">
    <property type="component" value="Unplaced"/>
</dbReference>
<evidence type="ECO:0000256" key="2">
    <source>
        <dbReference type="ARBA" id="ARBA00010665"/>
    </source>
</evidence>
<dbReference type="Gene3D" id="2.40.50.40">
    <property type="match status" value="1"/>
</dbReference>
<evidence type="ECO:0000256" key="5">
    <source>
        <dbReference type="ARBA" id="ARBA00022525"/>
    </source>
</evidence>
<dbReference type="GO" id="GO:0006952">
    <property type="term" value="P:defense response"/>
    <property type="evidence" value="ECO:0007669"/>
    <property type="project" value="InterPro"/>
</dbReference>
<accession>A0A3B3RF99</accession>
<dbReference type="PRINTS" id="PR00437">
    <property type="entry name" value="SMALLCYTKCXC"/>
</dbReference>
<dbReference type="PANTHER" id="PTHR12015">
    <property type="entry name" value="SMALL INDUCIBLE CYTOKINE A"/>
    <property type="match status" value="1"/>
</dbReference>
<dbReference type="InterPro" id="IPR001089">
    <property type="entry name" value="Chemokine_CXC"/>
</dbReference>
<evidence type="ECO:0000256" key="3">
    <source>
        <dbReference type="ARBA" id="ARBA00022500"/>
    </source>
</evidence>
<keyword evidence="6" id="KW-0732">Signal</keyword>